<feature type="transmembrane region" description="Helical" evidence="5">
    <location>
        <begin position="256"/>
        <end position="275"/>
    </location>
</feature>
<protein>
    <submittedName>
        <fullName evidence="6">Uncharacterized protein</fullName>
    </submittedName>
</protein>
<keyword evidence="2 5" id="KW-0812">Transmembrane</keyword>
<evidence type="ECO:0000256" key="3">
    <source>
        <dbReference type="ARBA" id="ARBA00022989"/>
    </source>
</evidence>
<feature type="transmembrane region" description="Helical" evidence="5">
    <location>
        <begin position="323"/>
        <end position="343"/>
    </location>
</feature>
<feature type="transmembrane region" description="Helical" evidence="5">
    <location>
        <begin position="222"/>
        <end position="244"/>
    </location>
</feature>
<dbReference type="PANTHER" id="PTHR23423">
    <property type="entry name" value="ORGANIC SOLUTE TRANSPORTER-RELATED"/>
    <property type="match status" value="1"/>
</dbReference>
<name>A0A8H3DAX5_9AGAM</name>
<dbReference type="AlphaFoldDB" id="A0A8H3DAX5"/>
<dbReference type="Pfam" id="PF03619">
    <property type="entry name" value="Solute_trans_a"/>
    <property type="match status" value="2"/>
</dbReference>
<gene>
    <name evidence="6" type="ORF">RDB_LOCUS115203</name>
</gene>
<evidence type="ECO:0000313" key="6">
    <source>
        <dbReference type="EMBL" id="CAE6518538.1"/>
    </source>
</evidence>
<comment type="subcellular location">
    <subcellularLocation>
        <location evidence="1">Membrane</location>
        <topology evidence="1">Multi-pass membrane protein</topology>
    </subcellularLocation>
</comment>
<evidence type="ECO:0000313" key="7">
    <source>
        <dbReference type="Proteomes" id="UP000663850"/>
    </source>
</evidence>
<evidence type="ECO:0000256" key="4">
    <source>
        <dbReference type="ARBA" id="ARBA00023136"/>
    </source>
</evidence>
<dbReference type="EMBL" id="CAJMWZ010006241">
    <property type="protein sequence ID" value="CAE6518538.1"/>
    <property type="molecule type" value="Genomic_DNA"/>
</dbReference>
<feature type="transmembrane region" description="Helical" evidence="5">
    <location>
        <begin position="22"/>
        <end position="43"/>
    </location>
</feature>
<feature type="transmembrane region" description="Helical" evidence="5">
    <location>
        <begin position="185"/>
        <end position="210"/>
    </location>
</feature>
<organism evidence="6 7">
    <name type="scientific">Rhizoctonia solani</name>
    <dbReference type="NCBI Taxonomy" id="456999"/>
    <lineage>
        <taxon>Eukaryota</taxon>
        <taxon>Fungi</taxon>
        <taxon>Dikarya</taxon>
        <taxon>Basidiomycota</taxon>
        <taxon>Agaricomycotina</taxon>
        <taxon>Agaricomycetes</taxon>
        <taxon>Cantharellales</taxon>
        <taxon>Ceratobasidiaceae</taxon>
        <taxon>Rhizoctonia</taxon>
    </lineage>
</organism>
<dbReference type="GO" id="GO:0016020">
    <property type="term" value="C:membrane"/>
    <property type="evidence" value="ECO:0007669"/>
    <property type="project" value="UniProtKB-SubCell"/>
</dbReference>
<evidence type="ECO:0000256" key="5">
    <source>
        <dbReference type="SAM" id="Phobius"/>
    </source>
</evidence>
<keyword evidence="4 5" id="KW-0472">Membrane</keyword>
<keyword evidence="3 5" id="KW-1133">Transmembrane helix</keyword>
<feature type="transmembrane region" description="Helical" evidence="5">
    <location>
        <begin position="120"/>
        <end position="140"/>
    </location>
</feature>
<evidence type="ECO:0000256" key="2">
    <source>
        <dbReference type="ARBA" id="ARBA00022692"/>
    </source>
</evidence>
<evidence type="ECO:0000256" key="1">
    <source>
        <dbReference type="ARBA" id="ARBA00004141"/>
    </source>
</evidence>
<proteinExistence type="predicted"/>
<reference evidence="6" key="1">
    <citation type="submission" date="2021-01" db="EMBL/GenBank/DDBJ databases">
        <authorList>
            <person name="Kaushik A."/>
        </authorList>
    </citation>
    <scope>NUCLEOTIDE SEQUENCE</scope>
    <source>
        <strain evidence="6">Type strain: AG8-Rh-89/</strain>
    </source>
</reference>
<accession>A0A8H3DAX5</accession>
<sequence length="437" mass="48562">MAGSCGADQVVGQGNPWYTGRVGWLVSGIFVMITIIITCLNVARHARNYRAAKEQRQIIVNLFRIVLSSQCPYSLSAYSLYASRLRSHLLASLSIHSLLCVFVPNLCWQVRCDLVAAKDINYYHIVYEVFALSAFLYLLIQYIANTGAGSIEQALSKKDKTRLPPPWCCFRFRPTKSSFIHMVKWLVLQFVIVRPIVSIISIILYALGLLCPTDLKTTEPNLWLTIVDIFSMVTAMYGLIIVYILTKQDIREHRPLLKFGIIKGIVFLTIFQELVPDAGPSGKYSSRRVKSTISTGGRFKFLLKSGRIKPSESWSSVEVADGLNAALLTIEMAAASVAMLWAFSASEYSNPERLRGTPAQAIIDSLNIGDFLLDMKHSLPFFLRHPHSMPHRGSKEGLAPPGYELRASGAAGDDTSFVEMKTGLSTKNKTRATVVSV</sequence>
<dbReference type="SMART" id="SM01417">
    <property type="entry name" value="Solute_trans_a"/>
    <property type="match status" value="1"/>
</dbReference>
<comment type="caution">
    <text evidence="6">The sequence shown here is derived from an EMBL/GenBank/DDBJ whole genome shotgun (WGS) entry which is preliminary data.</text>
</comment>
<dbReference type="InterPro" id="IPR005178">
    <property type="entry name" value="Ostalpha/TMEM184C"/>
</dbReference>
<dbReference type="Proteomes" id="UP000663850">
    <property type="component" value="Unassembled WGS sequence"/>
</dbReference>
<feature type="transmembrane region" description="Helical" evidence="5">
    <location>
        <begin position="89"/>
        <end position="108"/>
    </location>
</feature>